<keyword evidence="4" id="KW-1185">Reference proteome</keyword>
<feature type="compositionally biased region" description="Polar residues" evidence="1">
    <location>
        <begin position="234"/>
        <end position="252"/>
    </location>
</feature>
<evidence type="ECO:0000313" key="4">
    <source>
        <dbReference type="Proteomes" id="UP000005426"/>
    </source>
</evidence>
<name>G9NN02_HYPAI</name>
<reference evidence="3 4" key="1">
    <citation type="journal article" date="2011" name="Genome Biol.">
        <title>Comparative genome sequence analysis underscores mycoparasitism as the ancestral life style of Trichoderma.</title>
        <authorList>
            <person name="Kubicek C.P."/>
            <person name="Herrera-Estrella A."/>
            <person name="Seidl-Seiboth V."/>
            <person name="Martinez D.A."/>
            <person name="Druzhinina I.S."/>
            <person name="Thon M."/>
            <person name="Zeilinger S."/>
            <person name="Casas-Flores S."/>
            <person name="Horwitz B.A."/>
            <person name="Mukherjee P.K."/>
            <person name="Mukherjee M."/>
            <person name="Kredics L."/>
            <person name="Alcaraz L.D."/>
            <person name="Aerts A."/>
            <person name="Antal Z."/>
            <person name="Atanasova L."/>
            <person name="Cervantes-Badillo M.G."/>
            <person name="Challacombe J."/>
            <person name="Chertkov O."/>
            <person name="McCluskey K."/>
            <person name="Coulpier F."/>
            <person name="Deshpande N."/>
            <person name="von Doehren H."/>
            <person name="Ebbole D.J."/>
            <person name="Esquivel-Naranjo E.U."/>
            <person name="Fekete E."/>
            <person name="Flipphi M."/>
            <person name="Glaser F."/>
            <person name="Gomez-Rodriguez E.Y."/>
            <person name="Gruber S."/>
            <person name="Han C."/>
            <person name="Henrissat B."/>
            <person name="Hermosa R."/>
            <person name="Hernandez-Onate M."/>
            <person name="Karaffa L."/>
            <person name="Kosti I."/>
            <person name="Le Crom S."/>
            <person name="Lindquist E."/>
            <person name="Lucas S."/>
            <person name="Luebeck M."/>
            <person name="Luebeck P.S."/>
            <person name="Margeot A."/>
            <person name="Metz B."/>
            <person name="Misra M."/>
            <person name="Nevalainen H."/>
            <person name="Omann M."/>
            <person name="Packer N."/>
            <person name="Perrone G."/>
            <person name="Uresti-Rivera E.E."/>
            <person name="Salamov A."/>
            <person name="Schmoll M."/>
            <person name="Seiboth B."/>
            <person name="Shapiro H."/>
            <person name="Sukno S."/>
            <person name="Tamayo-Ramos J.A."/>
            <person name="Tisch D."/>
            <person name="Wiest A."/>
            <person name="Wilkinson H.H."/>
            <person name="Zhang M."/>
            <person name="Coutinho P.M."/>
            <person name="Kenerley C.M."/>
            <person name="Monte E."/>
            <person name="Baker S.E."/>
            <person name="Grigoriev I.V."/>
        </authorList>
    </citation>
    <scope>NUCLEOTIDE SEQUENCE [LARGE SCALE GENOMIC DNA]</scope>
    <source>
        <strain evidence="4">ATCC 20476 / IMI 206040</strain>
    </source>
</reference>
<dbReference type="HOGENOM" id="CLU_066911_0_0_1"/>
<gene>
    <name evidence="3" type="ORF">TRIATDRAFT_281947</name>
</gene>
<evidence type="ECO:0000313" key="3">
    <source>
        <dbReference type="EMBL" id="EHK48280.1"/>
    </source>
</evidence>
<feature type="compositionally biased region" description="Gly residues" evidence="1">
    <location>
        <begin position="186"/>
        <end position="197"/>
    </location>
</feature>
<feature type="compositionally biased region" description="Polar residues" evidence="1">
    <location>
        <begin position="259"/>
        <end position="274"/>
    </location>
</feature>
<dbReference type="EMBL" id="ABDG02000019">
    <property type="protein sequence ID" value="EHK48280.1"/>
    <property type="molecule type" value="Genomic_DNA"/>
</dbReference>
<dbReference type="OrthoDB" id="5152093at2759"/>
<organism evidence="3 4">
    <name type="scientific">Hypocrea atroviridis (strain ATCC 20476 / IMI 206040)</name>
    <name type="common">Trichoderma atroviride</name>
    <dbReference type="NCBI Taxonomy" id="452589"/>
    <lineage>
        <taxon>Eukaryota</taxon>
        <taxon>Fungi</taxon>
        <taxon>Dikarya</taxon>
        <taxon>Ascomycota</taxon>
        <taxon>Pezizomycotina</taxon>
        <taxon>Sordariomycetes</taxon>
        <taxon>Hypocreomycetidae</taxon>
        <taxon>Hypocreales</taxon>
        <taxon>Hypocreaceae</taxon>
        <taxon>Trichoderma</taxon>
    </lineage>
</organism>
<dbReference type="AlphaFoldDB" id="G9NN02"/>
<protein>
    <recommendedName>
        <fullName evidence="5">Carbohydrate-binding module family 18 protein</fullName>
    </recommendedName>
</protein>
<feature type="compositionally biased region" description="Low complexity" evidence="1">
    <location>
        <begin position="198"/>
        <end position="211"/>
    </location>
</feature>
<evidence type="ECO:0008006" key="5">
    <source>
        <dbReference type="Google" id="ProtNLM"/>
    </source>
</evidence>
<dbReference type="OMA" id="PKGMVCC"/>
<dbReference type="eggNOG" id="ENOG502SDDW">
    <property type="taxonomic scope" value="Eukaryota"/>
</dbReference>
<proteinExistence type="predicted"/>
<keyword evidence="2" id="KW-0732">Signal</keyword>
<sequence length="324" mass="30801">MPPYSALLLAAAGLVAAEGLTAMNLGDVLGRGVTAAGLGSSAFGVHAVTGTCGIGNTDCDTGCMPLTGICCGLGNGAYCDIGFACVSDGCCPVGKVCTGEPSGCEGDRDLCGEFCVPKGTCTSGGGGGGNGGGGSGGGDGSCPTGYEACDDECMPSGSVCCHNGYHCDAGQTCTADFKCQLGSGGGGGGGGSGGDGGDNQSSSPGDSFTSKGSGGSSGQQTSYSLSPDPEPTAAPTQSNPFGGSGGDDNTSNPFPPATSEDSQPSPTDTGSPFTSDAGPAITSDVSRPTTTAASRPTSTNGANGDAIGSSGFLVGLLAFIPFVL</sequence>
<dbReference type="Proteomes" id="UP000005426">
    <property type="component" value="Unassembled WGS sequence"/>
</dbReference>
<dbReference type="KEGG" id="tatv:25779534"/>
<dbReference type="STRING" id="452589.G9NN02"/>
<feature type="region of interest" description="Disordered" evidence="1">
    <location>
        <begin position="186"/>
        <end position="307"/>
    </location>
</feature>
<feature type="compositionally biased region" description="Low complexity" evidence="1">
    <location>
        <begin position="286"/>
        <end position="299"/>
    </location>
</feature>
<evidence type="ECO:0000256" key="2">
    <source>
        <dbReference type="SAM" id="SignalP"/>
    </source>
</evidence>
<evidence type="ECO:0000256" key="1">
    <source>
        <dbReference type="SAM" id="MobiDB-lite"/>
    </source>
</evidence>
<comment type="caution">
    <text evidence="3">The sequence shown here is derived from an EMBL/GenBank/DDBJ whole genome shotgun (WGS) entry which is preliminary data.</text>
</comment>
<accession>G9NN02</accession>
<feature type="signal peptide" evidence="2">
    <location>
        <begin position="1"/>
        <end position="17"/>
    </location>
</feature>
<dbReference type="GeneID" id="25779534"/>
<feature type="chain" id="PRO_5003524455" description="Carbohydrate-binding module family 18 protein" evidence="2">
    <location>
        <begin position="18"/>
        <end position="324"/>
    </location>
</feature>